<evidence type="ECO:0000313" key="1">
    <source>
        <dbReference type="EMBL" id="MDP9795533.1"/>
    </source>
</evidence>
<accession>A0ABT9MVR5</accession>
<dbReference type="Proteomes" id="UP001240984">
    <property type="component" value="Unassembled WGS sequence"/>
</dbReference>
<reference evidence="1 2" key="1">
    <citation type="submission" date="2023-07" db="EMBL/GenBank/DDBJ databases">
        <title>Sequencing the genomes of 1000 actinobacteria strains.</title>
        <authorList>
            <person name="Klenk H.-P."/>
        </authorList>
    </citation>
    <scope>NUCLEOTIDE SEQUENCE [LARGE SCALE GENOMIC DNA]</scope>
    <source>
        <strain evidence="1 2">DSM 44710</strain>
    </source>
</reference>
<dbReference type="Pfam" id="PF19953">
    <property type="entry name" value="EACC1"/>
    <property type="match status" value="1"/>
</dbReference>
<organism evidence="1 2">
    <name type="scientific">Catenuloplanes nepalensis</name>
    <dbReference type="NCBI Taxonomy" id="587533"/>
    <lineage>
        <taxon>Bacteria</taxon>
        <taxon>Bacillati</taxon>
        <taxon>Actinomycetota</taxon>
        <taxon>Actinomycetes</taxon>
        <taxon>Micromonosporales</taxon>
        <taxon>Micromonosporaceae</taxon>
        <taxon>Catenuloplanes</taxon>
    </lineage>
</organism>
<sequence length="120" mass="12864">MTGPLRVSIRVDDQASLYRWLTLDPDVRRHSTVALTSAPPRAGEMGGVLDVIDVVLSNGVAVGALVVAVSAWRESRPRPPVTRIERNGISITIEDASPESVRRIVDALTDPPAENGDDAL</sequence>
<gene>
    <name evidence="1" type="ORF">J2S43_004045</name>
</gene>
<dbReference type="InterPro" id="IPR045428">
    <property type="entry name" value="EACC1"/>
</dbReference>
<dbReference type="RefSeq" id="WP_306831441.1">
    <property type="nucleotide sequence ID" value="NZ_JAUSRA010000001.1"/>
</dbReference>
<comment type="caution">
    <text evidence="1">The sequence shown here is derived from an EMBL/GenBank/DDBJ whole genome shotgun (WGS) entry which is preliminary data.</text>
</comment>
<evidence type="ECO:0000313" key="2">
    <source>
        <dbReference type="Proteomes" id="UP001240984"/>
    </source>
</evidence>
<protein>
    <submittedName>
        <fullName evidence="1">Uncharacterized protein</fullName>
    </submittedName>
</protein>
<dbReference type="EMBL" id="JAUSRA010000001">
    <property type="protein sequence ID" value="MDP9795533.1"/>
    <property type="molecule type" value="Genomic_DNA"/>
</dbReference>
<proteinExistence type="predicted"/>
<name>A0ABT9MVR5_9ACTN</name>
<keyword evidence="2" id="KW-1185">Reference proteome</keyword>